<keyword evidence="1" id="KW-0472">Membrane</keyword>
<evidence type="ECO:0000313" key="2">
    <source>
        <dbReference type="EnsemblMetazoa" id="CJA10032.1"/>
    </source>
</evidence>
<feature type="transmembrane region" description="Helical" evidence="1">
    <location>
        <begin position="203"/>
        <end position="227"/>
    </location>
</feature>
<reference evidence="2" key="2">
    <citation type="submission" date="2022-06" db="UniProtKB">
        <authorList>
            <consortium name="EnsemblMetazoa"/>
        </authorList>
    </citation>
    <scope>IDENTIFICATION</scope>
    <source>
        <strain evidence="2">DF5081</strain>
    </source>
</reference>
<evidence type="ECO:0000256" key="1">
    <source>
        <dbReference type="SAM" id="Phobius"/>
    </source>
</evidence>
<proteinExistence type="predicted"/>
<dbReference type="AlphaFoldDB" id="A0A8R1DR78"/>
<dbReference type="InterPro" id="IPR038885">
    <property type="entry name" value="PLB1"/>
</dbReference>
<organism evidence="2 3">
    <name type="scientific">Caenorhabditis japonica</name>
    <dbReference type="NCBI Taxonomy" id="281687"/>
    <lineage>
        <taxon>Eukaryota</taxon>
        <taxon>Metazoa</taxon>
        <taxon>Ecdysozoa</taxon>
        <taxon>Nematoda</taxon>
        <taxon>Chromadorea</taxon>
        <taxon>Rhabditida</taxon>
        <taxon>Rhabditina</taxon>
        <taxon>Rhabditomorpha</taxon>
        <taxon>Rhabditoidea</taxon>
        <taxon>Rhabditidae</taxon>
        <taxon>Peloderinae</taxon>
        <taxon>Caenorhabditis</taxon>
    </lineage>
</organism>
<dbReference type="GO" id="GO:0004620">
    <property type="term" value="F:phospholipase activity"/>
    <property type="evidence" value="ECO:0007669"/>
    <property type="project" value="InterPro"/>
</dbReference>
<dbReference type="PANTHER" id="PTHR21325:SF32">
    <property type="entry name" value="LIPASE_GDSL DOMAIN-CONTAINING PROTEIN"/>
    <property type="match status" value="1"/>
</dbReference>
<name>A0A8R1DR78_CAEJA</name>
<keyword evidence="1" id="KW-1133">Transmembrane helix</keyword>
<dbReference type="PANTHER" id="PTHR21325">
    <property type="entry name" value="PHOSPHOLIPASE B, PLB1"/>
    <property type="match status" value="1"/>
</dbReference>
<reference evidence="3" key="1">
    <citation type="submission" date="2010-08" db="EMBL/GenBank/DDBJ databases">
        <authorList>
            <consortium name="Caenorhabditis japonica Sequencing Consortium"/>
            <person name="Wilson R.K."/>
        </authorList>
    </citation>
    <scope>NUCLEOTIDE SEQUENCE [LARGE SCALE GENOMIC DNA]</scope>
    <source>
        <strain evidence="3">DF5081</strain>
    </source>
</reference>
<dbReference type="Proteomes" id="UP000005237">
    <property type="component" value="Unassembled WGS sequence"/>
</dbReference>
<sequence length="302" mass="34539">MLCARCDEPSYEHIRLAIEHLQVHIPKALVVLLGPVHVSSFHEQKSNLLKNRCPCSRNQTEGFMYDVSRKWAKVWKEVQQYVESGTTSRNTFGMISYPMVTITSRYPNGLFIRDKPLLNRRGHNYATKWLWNRLIGGDAYNLSSATLSQDNYFCPSVGCPYFRTYANHKKCITTSHEEAREMSYVLNLDGNVVLKSRRRSVEFLYTLAIVVVCAAFCAVCLFGTFFYQKSKMGDHGRFEIVEEPQKKLEEAQKEEQKALLTRQNTRAQSEQATTPTSIALEPMMVTRGKSFLGTIREGVPNA</sequence>
<protein>
    <submittedName>
        <fullName evidence="2">Uncharacterized protein</fullName>
    </submittedName>
</protein>
<dbReference type="GO" id="GO:0006644">
    <property type="term" value="P:phospholipid metabolic process"/>
    <property type="evidence" value="ECO:0007669"/>
    <property type="project" value="TreeGrafter"/>
</dbReference>
<evidence type="ECO:0000313" key="3">
    <source>
        <dbReference type="Proteomes" id="UP000005237"/>
    </source>
</evidence>
<accession>A0A8R1DR78</accession>
<keyword evidence="1" id="KW-0812">Transmembrane</keyword>
<dbReference type="EnsemblMetazoa" id="CJA10032.1">
    <property type="protein sequence ID" value="CJA10032.1"/>
    <property type="gene ID" value="WBGene00129236"/>
</dbReference>
<keyword evidence="3" id="KW-1185">Reference proteome</keyword>